<proteinExistence type="predicted"/>
<dbReference type="STRING" id="272123.Anacy_4660"/>
<dbReference type="PATRIC" id="fig|272123.3.peg.5073"/>
<evidence type="ECO:0000313" key="1">
    <source>
        <dbReference type="EMBL" id="AFZ60009.1"/>
    </source>
</evidence>
<reference evidence="2" key="1">
    <citation type="journal article" date="2013" name="Proc. Natl. Acad. Sci. U.S.A.">
        <title>Improving the coverage of the cyanobacterial phylum using diversity-driven genome sequencing.</title>
        <authorList>
            <person name="Shih P.M."/>
            <person name="Wu D."/>
            <person name="Latifi A."/>
            <person name="Axen S.D."/>
            <person name="Fewer D.P."/>
            <person name="Talla E."/>
            <person name="Calteau A."/>
            <person name="Cai F."/>
            <person name="Tandeau de Marsac N."/>
            <person name="Rippka R."/>
            <person name="Herdman M."/>
            <person name="Sivonen K."/>
            <person name="Coursin T."/>
            <person name="Laurent T."/>
            <person name="Goodwin L."/>
            <person name="Nolan M."/>
            <person name="Davenport K.W."/>
            <person name="Han C.S."/>
            <person name="Rubin E.M."/>
            <person name="Eisen J.A."/>
            <person name="Woyke T."/>
            <person name="Gugger M."/>
            <person name="Kerfeld C.A."/>
        </authorList>
    </citation>
    <scope>NUCLEOTIDE SEQUENCE [LARGE SCALE GENOMIC DNA]</scope>
    <source>
        <strain evidence="2">ATCC 27899 / PCC 7122</strain>
    </source>
</reference>
<organism evidence="1 2">
    <name type="scientific">Anabaena cylindrica (strain ATCC 27899 / PCC 7122)</name>
    <dbReference type="NCBI Taxonomy" id="272123"/>
    <lineage>
        <taxon>Bacteria</taxon>
        <taxon>Bacillati</taxon>
        <taxon>Cyanobacteriota</taxon>
        <taxon>Cyanophyceae</taxon>
        <taxon>Nostocales</taxon>
        <taxon>Nostocaceae</taxon>
        <taxon>Anabaena</taxon>
    </lineage>
</organism>
<name>K9ZMI8_ANACC</name>
<dbReference type="Proteomes" id="UP000010474">
    <property type="component" value="Chromosome"/>
</dbReference>
<protein>
    <submittedName>
        <fullName evidence="1">Uncharacterized protein</fullName>
    </submittedName>
</protein>
<dbReference type="KEGG" id="acy:Anacy_4660"/>
<gene>
    <name evidence="1" type="ordered locus">Anacy_4660</name>
</gene>
<dbReference type="EMBL" id="CP003659">
    <property type="protein sequence ID" value="AFZ60009.1"/>
    <property type="molecule type" value="Genomic_DNA"/>
</dbReference>
<sequence length="37" mass="4336">MTTIQAKCFTLEEYHQLTEIGFLKEDDHIQLINGELI</sequence>
<dbReference type="HOGENOM" id="CLU_3339260_0_0_3"/>
<keyword evidence="2" id="KW-1185">Reference proteome</keyword>
<evidence type="ECO:0000313" key="2">
    <source>
        <dbReference type="Proteomes" id="UP000010474"/>
    </source>
</evidence>
<dbReference type="AlphaFoldDB" id="K9ZMI8"/>
<accession>K9ZMI8</accession>